<dbReference type="FunFam" id="1.25.40.10:FF:000366">
    <property type="entry name" value="Pentatricopeptide (PPR) repeat-containing protein"/>
    <property type="match status" value="1"/>
</dbReference>
<keyword evidence="2" id="KW-0677">Repeat</keyword>
<feature type="repeat" description="PPR" evidence="3">
    <location>
        <begin position="243"/>
        <end position="277"/>
    </location>
</feature>
<accession>A0AAV1RH45</accession>
<dbReference type="PANTHER" id="PTHR47926:SF436">
    <property type="entry name" value="PENTATRICOPEPTIDE REPEAT-CONTAINING PROTEIN ELI1, CHLOROPLASTIC-LIKE ISOFORM X2"/>
    <property type="match status" value="1"/>
</dbReference>
<dbReference type="GO" id="GO:0009451">
    <property type="term" value="P:RNA modification"/>
    <property type="evidence" value="ECO:0007669"/>
    <property type="project" value="InterPro"/>
</dbReference>
<protein>
    <recommendedName>
        <fullName evidence="4">DYW domain-containing protein</fullName>
    </recommendedName>
</protein>
<dbReference type="Pfam" id="PF13041">
    <property type="entry name" value="PPR_2"/>
    <property type="match status" value="3"/>
</dbReference>
<dbReference type="InterPro" id="IPR046848">
    <property type="entry name" value="E_motif"/>
</dbReference>
<gene>
    <name evidence="5" type="ORF">DCAF_LOCUS10095</name>
</gene>
<organism evidence="5 6">
    <name type="scientific">Dovyalis caffra</name>
    <dbReference type="NCBI Taxonomy" id="77055"/>
    <lineage>
        <taxon>Eukaryota</taxon>
        <taxon>Viridiplantae</taxon>
        <taxon>Streptophyta</taxon>
        <taxon>Embryophyta</taxon>
        <taxon>Tracheophyta</taxon>
        <taxon>Spermatophyta</taxon>
        <taxon>Magnoliopsida</taxon>
        <taxon>eudicotyledons</taxon>
        <taxon>Gunneridae</taxon>
        <taxon>Pentapetalae</taxon>
        <taxon>rosids</taxon>
        <taxon>fabids</taxon>
        <taxon>Malpighiales</taxon>
        <taxon>Salicaceae</taxon>
        <taxon>Flacourtieae</taxon>
        <taxon>Dovyalis</taxon>
    </lineage>
</organism>
<dbReference type="NCBIfam" id="TIGR00756">
    <property type="entry name" value="PPR"/>
    <property type="match status" value="5"/>
</dbReference>
<evidence type="ECO:0000256" key="3">
    <source>
        <dbReference type="PROSITE-ProRule" id="PRU00708"/>
    </source>
</evidence>
<feature type="repeat" description="PPR" evidence="3">
    <location>
        <begin position="377"/>
        <end position="411"/>
    </location>
</feature>
<dbReference type="InterPro" id="IPR046960">
    <property type="entry name" value="PPR_At4g14850-like_plant"/>
</dbReference>
<comment type="similarity">
    <text evidence="1">Belongs to the PPR family. PCMP-H subfamily.</text>
</comment>
<dbReference type="EMBL" id="CAWUPB010000956">
    <property type="protein sequence ID" value="CAK7334828.1"/>
    <property type="molecule type" value="Genomic_DNA"/>
</dbReference>
<dbReference type="Pfam" id="PF14432">
    <property type="entry name" value="DYW_deaminase"/>
    <property type="match status" value="1"/>
</dbReference>
<evidence type="ECO:0000256" key="2">
    <source>
        <dbReference type="ARBA" id="ARBA00022737"/>
    </source>
</evidence>
<keyword evidence="6" id="KW-1185">Reference proteome</keyword>
<feature type="repeat" description="PPR" evidence="3">
    <location>
        <begin position="478"/>
        <end position="512"/>
    </location>
</feature>
<feature type="domain" description="DYW" evidence="4">
    <location>
        <begin position="693"/>
        <end position="785"/>
    </location>
</feature>
<dbReference type="InterPro" id="IPR032867">
    <property type="entry name" value="DYW_dom"/>
</dbReference>
<evidence type="ECO:0000313" key="5">
    <source>
        <dbReference type="EMBL" id="CAK7334828.1"/>
    </source>
</evidence>
<dbReference type="PANTHER" id="PTHR47926">
    <property type="entry name" value="PENTATRICOPEPTIDE REPEAT-CONTAINING PROTEIN"/>
    <property type="match status" value="1"/>
</dbReference>
<reference evidence="5 6" key="1">
    <citation type="submission" date="2024-01" db="EMBL/GenBank/DDBJ databases">
        <authorList>
            <person name="Waweru B."/>
        </authorList>
    </citation>
    <scope>NUCLEOTIDE SEQUENCE [LARGE SCALE GENOMIC DNA]</scope>
</reference>
<evidence type="ECO:0000256" key="1">
    <source>
        <dbReference type="ARBA" id="ARBA00006643"/>
    </source>
</evidence>
<sequence>MPRSQSQEDRGWRLYSEFRKQEDGLTLRGRGLSEEERELQTHYSDGKELKTYLKGRKTQIFVMAAPLTLHHHSKPPLSSDYPLLLRNPTSSSSIAVITSSHGQKRTNDPNQPHPCIVSIEKCSNMSQLKQIHAQMLRTGLFFDPFTAGKIVAFCSLQDSGSLHYARLVFSQISNPTPYTCNSIIRGCTDKNLHQDALLFYQEMIVQGLIPDRFTFPSLFKSCRNLSEGKQLHCHSTKFGFASDTYAQNTLMNMYSNCRCLVSARKVFDKMVDKTVVSWATMIGAHAQWDQPDEAVKLFERLMDERENVKPNEVTLVNVLSACARARDLAMVKRVHQYIDEKGFGFHLVLNTALMDVYCKCGCVQLARDLFDKGQQKNLFSWNIMINGHVENGNYEEALLLFREMQIKGVKGDKVTMATLLLACTHLGALELGKWLHAYIKKQRIDVDVALGTALVDMYAKCGSIETATRVFHEMPEKDVMTWTALILGLAMCGQAEKALQYFDEMHIKGVKPDAITFVGILAACSHAGFVDEGISHFNSMSDTYGIQPAIEHYGGLVDILGRAGRIAEAEELIQRMPMAPDRFVLGGLLGACRIHGNLQAAERAAKQLLEIDPYHSGTYVLMSNIYKSMRKWEEAKRIRELMAERGMKKPPGCSQIEVQGVVHEFVKGDSSHRQSLEIYEMLEDMISKLKKAGYVPDKSEVLFDMAEEEKETALSLHSEKLAIAFGLLSTSSGTPIRVVKNLRMCSDCHSATKLISKLYNREIIVRDRNRFHHFKDGSCSCRDFW</sequence>
<dbReference type="FunFam" id="1.25.40.10:FF:000470">
    <property type="entry name" value="Pentatricopeptide repeat-containing protein At5g66520"/>
    <property type="match status" value="1"/>
</dbReference>
<comment type="caution">
    <text evidence="5">The sequence shown here is derived from an EMBL/GenBank/DDBJ whole genome shotgun (WGS) entry which is preliminary data.</text>
</comment>
<name>A0AAV1RH45_9ROSI</name>
<feature type="repeat" description="PPR" evidence="3">
    <location>
        <begin position="176"/>
        <end position="210"/>
    </location>
</feature>
<dbReference type="PROSITE" id="PS51375">
    <property type="entry name" value="PPR"/>
    <property type="match status" value="4"/>
</dbReference>
<dbReference type="Pfam" id="PF20431">
    <property type="entry name" value="E_motif"/>
    <property type="match status" value="1"/>
</dbReference>
<dbReference type="FunFam" id="1.25.40.10:FF:000344">
    <property type="entry name" value="Pentatricopeptide repeat-containing protein"/>
    <property type="match status" value="1"/>
</dbReference>
<dbReference type="InterPro" id="IPR011990">
    <property type="entry name" value="TPR-like_helical_dom_sf"/>
</dbReference>
<dbReference type="GO" id="GO:0008270">
    <property type="term" value="F:zinc ion binding"/>
    <property type="evidence" value="ECO:0007669"/>
    <property type="project" value="InterPro"/>
</dbReference>
<dbReference type="Pfam" id="PF01535">
    <property type="entry name" value="PPR"/>
    <property type="match status" value="4"/>
</dbReference>
<dbReference type="InterPro" id="IPR002885">
    <property type="entry name" value="PPR_rpt"/>
</dbReference>
<evidence type="ECO:0000313" key="6">
    <source>
        <dbReference type="Proteomes" id="UP001314170"/>
    </source>
</evidence>
<dbReference type="FunFam" id="1.25.40.10:FF:000031">
    <property type="entry name" value="Pentatricopeptide repeat-containing protein mitochondrial"/>
    <property type="match status" value="1"/>
</dbReference>
<evidence type="ECO:0000259" key="4">
    <source>
        <dbReference type="Pfam" id="PF14432"/>
    </source>
</evidence>
<dbReference type="GO" id="GO:0003723">
    <property type="term" value="F:RNA binding"/>
    <property type="evidence" value="ECO:0007669"/>
    <property type="project" value="InterPro"/>
</dbReference>
<dbReference type="Proteomes" id="UP001314170">
    <property type="component" value="Unassembled WGS sequence"/>
</dbReference>
<dbReference type="AlphaFoldDB" id="A0AAV1RH45"/>
<dbReference type="Gene3D" id="1.25.40.10">
    <property type="entry name" value="Tetratricopeptide repeat domain"/>
    <property type="match status" value="4"/>
</dbReference>
<proteinExistence type="inferred from homology"/>
<dbReference type="SUPFAM" id="SSF48452">
    <property type="entry name" value="TPR-like"/>
    <property type="match status" value="1"/>
</dbReference>